<comment type="caution">
    <text evidence="1">The sequence shown here is derived from an EMBL/GenBank/DDBJ whole genome shotgun (WGS) entry which is preliminary data.</text>
</comment>
<dbReference type="RefSeq" id="WP_141380428.1">
    <property type="nucleotide sequence ID" value="NZ_BJNA01000023.1"/>
</dbReference>
<keyword evidence="2" id="KW-1185">Reference proteome</keyword>
<reference evidence="1 2" key="1">
    <citation type="submission" date="2019-06" db="EMBL/GenBank/DDBJ databases">
        <title>Sequencing the genomes of 1000 actinobacteria strains.</title>
        <authorList>
            <person name="Klenk H.-P."/>
        </authorList>
    </citation>
    <scope>NUCLEOTIDE SEQUENCE [LARGE SCALE GENOMIC DNA]</scope>
    <source>
        <strain evidence="1 2">DSM 20427</strain>
    </source>
</reference>
<dbReference type="Proteomes" id="UP000319804">
    <property type="component" value="Unassembled WGS sequence"/>
</dbReference>
<evidence type="ECO:0000313" key="1">
    <source>
        <dbReference type="EMBL" id="TQM90949.1"/>
    </source>
</evidence>
<sequence>MTFPEINRALRGHDFYPPALDAIPGLYATESTPLDDKIVFAKYHVRHGVGEWFVMELDHREDDVQALAFGWANLGQEELGYFDLIALESVLVERPGGAPALVVRDLSWIPRRWGEVRR</sequence>
<organism evidence="1 2">
    <name type="scientific">Microbacterium lacticum</name>
    <dbReference type="NCBI Taxonomy" id="33885"/>
    <lineage>
        <taxon>Bacteria</taxon>
        <taxon>Bacillati</taxon>
        <taxon>Actinomycetota</taxon>
        <taxon>Actinomycetes</taxon>
        <taxon>Micrococcales</taxon>
        <taxon>Microbacteriaceae</taxon>
        <taxon>Microbacterium</taxon>
    </lineage>
</organism>
<name>A0A4Y3UJP5_9MICO</name>
<evidence type="ECO:0000313" key="2">
    <source>
        <dbReference type="Proteomes" id="UP000319804"/>
    </source>
</evidence>
<gene>
    <name evidence="1" type="ORF">FHX68_2803</name>
</gene>
<dbReference type="Pfam" id="PF11171">
    <property type="entry name" value="DUF2958"/>
    <property type="match status" value="1"/>
</dbReference>
<proteinExistence type="predicted"/>
<protein>
    <submittedName>
        <fullName evidence="1">DUF2958 family protein</fullName>
    </submittedName>
</protein>
<accession>A0A4Y3UJP5</accession>
<dbReference type="EMBL" id="VFPS01000006">
    <property type="protein sequence ID" value="TQM90949.1"/>
    <property type="molecule type" value="Genomic_DNA"/>
</dbReference>
<dbReference type="AlphaFoldDB" id="A0A4Y3UJP5"/>
<dbReference type="InterPro" id="IPR021341">
    <property type="entry name" value="DUF2958"/>
</dbReference>
<dbReference type="OrthoDB" id="9814088at2"/>